<dbReference type="PANTHER" id="PTHR35145">
    <property type="entry name" value="CYTOPLASMIC PROTEIN-RELATED"/>
    <property type="match status" value="1"/>
</dbReference>
<dbReference type="GeneID" id="83880224"/>
<proteinExistence type="predicted"/>
<dbReference type="AlphaFoldDB" id="A0A0P1ICV3"/>
<dbReference type="Gene3D" id="3.90.1150.30">
    <property type="match status" value="1"/>
</dbReference>
<reference evidence="2" key="1">
    <citation type="submission" date="2015-09" db="EMBL/GenBank/DDBJ databases">
        <authorList>
            <person name="Rodrigo-Torres Lidia"/>
            <person name="Arahal R.David."/>
        </authorList>
    </citation>
    <scope>NUCLEOTIDE SEQUENCE [LARGE SCALE GENOMIC DNA]</scope>
    <source>
        <strain evidence="2">CECT 7735</strain>
    </source>
</reference>
<name>A0A0P1ICV3_9RHOB</name>
<accession>A0A0P1ICV3</accession>
<sequence length="123" mass="13819">MNRDEFNTFCSSFPATSHVVQWGNSDVWKVADKVFAICGWNDGRDAFTFKVTEIAFEVLPETPGIRPAPYLASRGMKWLQVFDLPGLSDSELRRHIGISYDLVARGLSKKKRLALGIPLNDES</sequence>
<dbReference type="InterPro" id="IPR058532">
    <property type="entry name" value="YjbR/MT2646/Rv2570-like"/>
</dbReference>
<dbReference type="Pfam" id="PF04237">
    <property type="entry name" value="YjbR"/>
    <property type="match status" value="1"/>
</dbReference>
<protein>
    <recommendedName>
        <fullName evidence="3">MmcQ/YjbR family DNA-binding protein</fullName>
    </recommendedName>
</protein>
<dbReference type="SUPFAM" id="SSF142906">
    <property type="entry name" value="YjbR-like"/>
    <property type="match status" value="1"/>
</dbReference>
<dbReference type="InterPro" id="IPR038056">
    <property type="entry name" value="YjbR-like_sf"/>
</dbReference>
<evidence type="ECO:0008006" key="3">
    <source>
        <dbReference type="Google" id="ProtNLM"/>
    </source>
</evidence>
<dbReference type="STRING" id="1715693.PH7735_01161"/>
<evidence type="ECO:0000313" key="2">
    <source>
        <dbReference type="Proteomes" id="UP000051870"/>
    </source>
</evidence>
<keyword evidence="2" id="KW-1185">Reference proteome</keyword>
<organism evidence="1 2">
    <name type="scientific">Shimia thalassica</name>
    <dbReference type="NCBI Taxonomy" id="1715693"/>
    <lineage>
        <taxon>Bacteria</taxon>
        <taxon>Pseudomonadati</taxon>
        <taxon>Pseudomonadota</taxon>
        <taxon>Alphaproteobacteria</taxon>
        <taxon>Rhodobacterales</taxon>
        <taxon>Roseobacteraceae</taxon>
    </lineage>
</organism>
<dbReference type="PANTHER" id="PTHR35145:SF1">
    <property type="entry name" value="CYTOPLASMIC PROTEIN"/>
    <property type="match status" value="1"/>
</dbReference>
<dbReference type="EMBL" id="CYTW01000001">
    <property type="protein sequence ID" value="CUJ89934.1"/>
    <property type="molecule type" value="Genomic_DNA"/>
</dbReference>
<dbReference type="InterPro" id="IPR007351">
    <property type="entry name" value="YjbR"/>
</dbReference>
<dbReference type="Proteomes" id="UP000051870">
    <property type="component" value="Unassembled WGS sequence"/>
</dbReference>
<dbReference type="RefSeq" id="WP_058310316.1">
    <property type="nucleotide sequence ID" value="NZ_CYTW01000001.1"/>
</dbReference>
<evidence type="ECO:0000313" key="1">
    <source>
        <dbReference type="EMBL" id="CUJ89934.1"/>
    </source>
</evidence>
<gene>
    <name evidence="1" type="ORF">PH7735_01161</name>
</gene>